<dbReference type="InterPro" id="IPR046357">
    <property type="entry name" value="PPIase_dom_sf"/>
</dbReference>
<dbReference type="Proteomes" id="UP001589890">
    <property type="component" value="Unassembled WGS sequence"/>
</dbReference>
<sequence length="319" mass="32954">MLVRKLLSVVAAVALGSSLVACGSEEPKAGDGGDFGKSGIKVTESFGKKPTITHKEGEPDKALVTEVLSEGKGAEVKKGELLVANYIGQIWRDGKVFDNSYDRGAPAAFPIGVGKVVTGWDEALVGKKIGSRVLLSIPPDKGYKETGNKEAGIEGTDTLIFVVDIVGAFDTTKKTAEGGTTQAAPAGNPTITGAITAEPKVTVPKGLKAPKETGKPIVLIKGTGKPVEKNSMVRMHYAIFDYTGKKQFSTWVPSQQAPVAEAVAQPIAPAGAPAGQAGPLAALVGVPVGSRVLMHLPPQQNQAAFVVLDVIDSLPISVA</sequence>
<dbReference type="SUPFAM" id="SSF54534">
    <property type="entry name" value="FKBP-like"/>
    <property type="match status" value="1"/>
</dbReference>
<dbReference type="RefSeq" id="WP_380050689.1">
    <property type="nucleotide sequence ID" value="NZ_JBHLTC010000029.1"/>
</dbReference>
<feature type="domain" description="PPIase FKBP-type" evidence="8">
    <location>
        <begin position="79"/>
        <end position="169"/>
    </location>
</feature>
<dbReference type="PROSITE" id="PS51257">
    <property type="entry name" value="PROKAR_LIPOPROTEIN"/>
    <property type="match status" value="1"/>
</dbReference>
<evidence type="ECO:0000256" key="1">
    <source>
        <dbReference type="ARBA" id="ARBA00000971"/>
    </source>
</evidence>
<dbReference type="EC" id="5.2.1.8" evidence="6"/>
<comment type="catalytic activity">
    <reaction evidence="1 5 6">
        <text>[protein]-peptidylproline (omega=180) = [protein]-peptidylproline (omega=0)</text>
        <dbReference type="Rhea" id="RHEA:16237"/>
        <dbReference type="Rhea" id="RHEA-COMP:10747"/>
        <dbReference type="Rhea" id="RHEA-COMP:10748"/>
        <dbReference type="ChEBI" id="CHEBI:83833"/>
        <dbReference type="ChEBI" id="CHEBI:83834"/>
        <dbReference type="EC" id="5.2.1.8"/>
    </reaction>
</comment>
<dbReference type="PANTHER" id="PTHR43811">
    <property type="entry name" value="FKBP-TYPE PEPTIDYL-PROLYL CIS-TRANS ISOMERASE FKPA"/>
    <property type="match status" value="1"/>
</dbReference>
<dbReference type="GO" id="GO:0003755">
    <property type="term" value="F:peptidyl-prolyl cis-trans isomerase activity"/>
    <property type="evidence" value="ECO:0007669"/>
    <property type="project" value="UniProtKB-EC"/>
</dbReference>
<gene>
    <name evidence="9" type="ORF">ACFFGN_21825</name>
</gene>
<accession>A0ABV6QQ24</accession>
<dbReference type="PANTHER" id="PTHR43811:SF19">
    <property type="entry name" value="39 KDA FK506-BINDING NUCLEAR PROTEIN"/>
    <property type="match status" value="1"/>
</dbReference>
<comment type="similarity">
    <text evidence="2 6">Belongs to the FKBP-type PPIase family.</text>
</comment>
<feature type="chain" id="PRO_5045179800" description="Peptidyl-prolyl cis-trans isomerase" evidence="7">
    <location>
        <begin position="24"/>
        <end position="319"/>
    </location>
</feature>
<comment type="caution">
    <text evidence="9">The sequence shown here is derived from an EMBL/GenBank/DDBJ whole genome shotgun (WGS) entry which is preliminary data.</text>
</comment>
<keyword evidence="7" id="KW-0732">Signal</keyword>
<keyword evidence="10" id="KW-1185">Reference proteome</keyword>
<dbReference type="InterPro" id="IPR001179">
    <property type="entry name" value="PPIase_FKBP_dom"/>
</dbReference>
<reference evidence="9 10" key="1">
    <citation type="submission" date="2024-09" db="EMBL/GenBank/DDBJ databases">
        <authorList>
            <person name="Sun Q."/>
            <person name="Mori K."/>
        </authorList>
    </citation>
    <scope>NUCLEOTIDE SEQUENCE [LARGE SCALE GENOMIC DNA]</scope>
    <source>
        <strain evidence="9 10">CGMCC 1.15906</strain>
    </source>
</reference>
<proteinExistence type="inferred from homology"/>
<keyword evidence="4 5" id="KW-0413">Isomerase</keyword>
<evidence type="ECO:0000256" key="2">
    <source>
        <dbReference type="ARBA" id="ARBA00006577"/>
    </source>
</evidence>
<protein>
    <recommendedName>
        <fullName evidence="6">Peptidyl-prolyl cis-trans isomerase</fullName>
        <ecNumber evidence="6">5.2.1.8</ecNumber>
    </recommendedName>
</protein>
<evidence type="ECO:0000313" key="9">
    <source>
        <dbReference type="EMBL" id="MFC0626735.1"/>
    </source>
</evidence>
<name>A0ABV6QQ24_9ACTN</name>
<dbReference type="Gene3D" id="3.10.50.40">
    <property type="match status" value="1"/>
</dbReference>
<evidence type="ECO:0000256" key="6">
    <source>
        <dbReference type="RuleBase" id="RU003915"/>
    </source>
</evidence>
<keyword evidence="3 5" id="KW-0697">Rotamase</keyword>
<dbReference type="EMBL" id="JBHLTC010000029">
    <property type="protein sequence ID" value="MFC0626735.1"/>
    <property type="molecule type" value="Genomic_DNA"/>
</dbReference>
<organism evidence="9 10">
    <name type="scientific">Kribbella deserti</name>
    <dbReference type="NCBI Taxonomy" id="1926257"/>
    <lineage>
        <taxon>Bacteria</taxon>
        <taxon>Bacillati</taxon>
        <taxon>Actinomycetota</taxon>
        <taxon>Actinomycetes</taxon>
        <taxon>Propionibacteriales</taxon>
        <taxon>Kribbellaceae</taxon>
        <taxon>Kribbella</taxon>
    </lineage>
</organism>
<evidence type="ECO:0000256" key="7">
    <source>
        <dbReference type="SAM" id="SignalP"/>
    </source>
</evidence>
<feature type="signal peptide" evidence="7">
    <location>
        <begin position="1"/>
        <end position="23"/>
    </location>
</feature>
<evidence type="ECO:0000256" key="4">
    <source>
        <dbReference type="ARBA" id="ARBA00023235"/>
    </source>
</evidence>
<dbReference type="PROSITE" id="PS50059">
    <property type="entry name" value="FKBP_PPIASE"/>
    <property type="match status" value="1"/>
</dbReference>
<evidence type="ECO:0000259" key="8">
    <source>
        <dbReference type="PROSITE" id="PS50059"/>
    </source>
</evidence>
<evidence type="ECO:0000256" key="3">
    <source>
        <dbReference type="ARBA" id="ARBA00023110"/>
    </source>
</evidence>
<dbReference type="Pfam" id="PF00254">
    <property type="entry name" value="FKBP_C"/>
    <property type="match status" value="1"/>
</dbReference>
<evidence type="ECO:0000313" key="10">
    <source>
        <dbReference type="Proteomes" id="UP001589890"/>
    </source>
</evidence>
<evidence type="ECO:0000256" key="5">
    <source>
        <dbReference type="PROSITE-ProRule" id="PRU00277"/>
    </source>
</evidence>